<organism evidence="2 3">
    <name type="scientific">Marinicrinis sediminis</name>
    <dbReference type="NCBI Taxonomy" id="1652465"/>
    <lineage>
        <taxon>Bacteria</taxon>
        <taxon>Bacillati</taxon>
        <taxon>Bacillota</taxon>
        <taxon>Bacilli</taxon>
        <taxon>Bacillales</taxon>
        <taxon>Paenibacillaceae</taxon>
    </lineage>
</organism>
<comment type="caution">
    <text evidence="2">The sequence shown here is derived from an EMBL/GenBank/DDBJ whole genome shotgun (WGS) entry which is preliminary data.</text>
</comment>
<reference evidence="3" key="1">
    <citation type="journal article" date="2019" name="Int. J. Syst. Evol. Microbiol.">
        <title>The Global Catalogue of Microorganisms (GCM) 10K type strain sequencing project: providing services to taxonomists for standard genome sequencing and annotation.</title>
        <authorList>
            <consortium name="The Broad Institute Genomics Platform"/>
            <consortium name="The Broad Institute Genome Sequencing Center for Infectious Disease"/>
            <person name="Wu L."/>
            <person name="Ma J."/>
        </authorList>
    </citation>
    <scope>NUCLEOTIDE SEQUENCE [LARGE SCALE GENOMIC DNA]</scope>
    <source>
        <strain evidence="3">KCTC 33676</strain>
    </source>
</reference>
<dbReference type="Gene3D" id="1.10.1370.30">
    <property type="match status" value="1"/>
</dbReference>
<dbReference type="PIRSF" id="PIRSF006615">
    <property type="entry name" value="Zn_crbxpep_Taq"/>
    <property type="match status" value="1"/>
</dbReference>
<dbReference type="PANTHER" id="PTHR34217">
    <property type="entry name" value="METAL-DEPENDENT CARBOXYPEPTIDASE"/>
    <property type="match status" value="1"/>
</dbReference>
<dbReference type="PROSITE" id="PS52034">
    <property type="entry name" value="PEPTIDASE_M32"/>
    <property type="match status" value="1"/>
</dbReference>
<dbReference type="PRINTS" id="PR00998">
    <property type="entry name" value="CRBOXYPTASET"/>
</dbReference>
<dbReference type="SUPFAM" id="SSF55486">
    <property type="entry name" value="Metalloproteases ('zincins'), catalytic domain"/>
    <property type="match status" value="1"/>
</dbReference>
<evidence type="ECO:0000313" key="3">
    <source>
        <dbReference type="Proteomes" id="UP001597497"/>
    </source>
</evidence>
<dbReference type="GO" id="GO:0004180">
    <property type="term" value="F:carboxypeptidase activity"/>
    <property type="evidence" value="ECO:0007669"/>
    <property type="project" value="UniProtKB-KW"/>
</dbReference>
<dbReference type="Pfam" id="PF02074">
    <property type="entry name" value="Peptidase_M32"/>
    <property type="match status" value="1"/>
</dbReference>
<keyword evidence="1 2" id="KW-0121">Carboxypeptidase</keyword>
<gene>
    <name evidence="2" type="ORF">ACFSUC_15655</name>
</gene>
<proteinExistence type="inferred from homology"/>
<name>A0ABW5REI7_9BACL</name>
<dbReference type="InterPro" id="IPR001333">
    <property type="entry name" value="Peptidase_M32_Taq"/>
</dbReference>
<protein>
    <recommendedName>
        <fullName evidence="1">Metal-dependent carboxypeptidase</fullName>
        <ecNumber evidence="1">3.4.17.19</ecNumber>
    </recommendedName>
</protein>
<dbReference type="Proteomes" id="UP001597497">
    <property type="component" value="Unassembled WGS sequence"/>
</dbReference>
<dbReference type="PANTHER" id="PTHR34217:SF1">
    <property type="entry name" value="CARBOXYPEPTIDASE 1"/>
    <property type="match status" value="1"/>
</dbReference>
<dbReference type="EC" id="3.4.17.19" evidence="1"/>
<sequence length="514" mass="59127">MNEKIESNMTESAPSLRERFRQYVHKMKSYEETVGVLYYDLRTQAPKEAVEGRAEVIGTLSTELFKLSTSEELGQYLSELSEPELWQQLDEVDRKLVEELKKEYDRSKKIPAEMYQEYVTLTSKAESVWEEAKEASDFARFQPYLEKIVAFNQRFVELWGYEGHPYNTLLDTYEPGLTVDQLDEVFGVVRERAVPLVAEIARQHQPQRDFLYSGFDEEQQKAFSTYILKEIGFSFRAGRLDASAHPFAIGLNLGDVRITTKYLPNDITFSLFSSIHEGGHALYEQNISSKLAGTPLCTGTSMAIHESQSRYWENKVGRSLSFWKKHYGKLQEMFPDAFGSVSLETFYKAINVVEPSLIRIEADELTYNLHIMIRYELEKALIGGELEVKDLPQAWNAKYEEYLGITPPNDAKGVLQDVHWSGGSFGYFPSYSLGNMYAAQLMHTMKQQIPDYEAHIEAGELHVLKDWLTAHIYQHGKLLTPGELIERITGQSLDPAYLVDYLDEKYRQVYSLES</sequence>
<accession>A0ABW5REI7</accession>
<evidence type="ECO:0000313" key="2">
    <source>
        <dbReference type="EMBL" id="MFD2673005.1"/>
    </source>
</evidence>
<comment type="function">
    <text evidence="1">Broad specificity carboxypetidase that releases amino acids sequentially from the C-terminus, including neutral, aromatic, polar and basic residues.</text>
</comment>
<keyword evidence="1" id="KW-0645">Protease</keyword>
<keyword evidence="1 2" id="KW-0378">Hydrolase</keyword>
<comment type="similarity">
    <text evidence="1">Belongs to the peptidase M32 family.</text>
</comment>
<comment type="catalytic activity">
    <reaction evidence="1">
        <text>Release of a C-terminal amino acid with broad specificity, except for -Pro.</text>
        <dbReference type="EC" id="3.4.17.19"/>
    </reaction>
</comment>
<dbReference type="EMBL" id="JBHUMM010000043">
    <property type="protein sequence ID" value="MFD2673005.1"/>
    <property type="molecule type" value="Genomic_DNA"/>
</dbReference>
<keyword evidence="1" id="KW-0479">Metal-binding</keyword>
<keyword evidence="3" id="KW-1185">Reference proteome</keyword>
<evidence type="ECO:0000256" key="1">
    <source>
        <dbReference type="PIRNR" id="PIRNR006615"/>
    </source>
</evidence>
<keyword evidence="1" id="KW-0482">Metalloprotease</keyword>
<dbReference type="RefSeq" id="WP_379930562.1">
    <property type="nucleotide sequence ID" value="NZ_JBHUMM010000043.1"/>
</dbReference>
<dbReference type="CDD" id="cd06460">
    <property type="entry name" value="M32_Taq"/>
    <property type="match status" value="1"/>
</dbReference>